<reference evidence="10 11" key="1">
    <citation type="journal article" date="2018" name="Mol. Biol. Evol.">
        <title>Broad Genomic Sampling Reveals a Smut Pathogenic Ancestry of the Fungal Clade Ustilaginomycotina.</title>
        <authorList>
            <person name="Kijpornyongpan T."/>
            <person name="Mondo S.J."/>
            <person name="Barry K."/>
            <person name="Sandor L."/>
            <person name="Lee J."/>
            <person name="Lipzen A."/>
            <person name="Pangilinan J."/>
            <person name="LaButti K."/>
            <person name="Hainaut M."/>
            <person name="Henrissat B."/>
            <person name="Grigoriev I.V."/>
            <person name="Spatafora J.W."/>
            <person name="Aime M.C."/>
        </authorList>
    </citation>
    <scope>NUCLEOTIDE SEQUENCE [LARGE SCALE GENOMIC DNA]</scope>
    <source>
        <strain evidence="10 11">MCA 3645</strain>
    </source>
</reference>
<feature type="compositionally biased region" description="Acidic residues" evidence="9">
    <location>
        <begin position="608"/>
        <end position="617"/>
    </location>
</feature>
<evidence type="ECO:0000256" key="2">
    <source>
        <dbReference type="ARBA" id="ARBA00004496"/>
    </source>
</evidence>
<evidence type="ECO:0000313" key="11">
    <source>
        <dbReference type="Proteomes" id="UP000246740"/>
    </source>
</evidence>
<dbReference type="EMBL" id="KZ819248">
    <property type="protein sequence ID" value="PWY96870.1"/>
    <property type="molecule type" value="Genomic_DNA"/>
</dbReference>
<feature type="non-terminal residue" evidence="10">
    <location>
        <position position="628"/>
    </location>
</feature>
<dbReference type="STRING" id="1882483.A0A317XHX2"/>
<dbReference type="AlphaFoldDB" id="A0A317XHX2"/>
<keyword evidence="7" id="KW-0819">tRNA processing</keyword>
<evidence type="ECO:0000256" key="1">
    <source>
        <dbReference type="ARBA" id="ARBA00004123"/>
    </source>
</evidence>
<organism evidence="10 11">
    <name type="scientific">Testicularia cyperi</name>
    <dbReference type="NCBI Taxonomy" id="1882483"/>
    <lineage>
        <taxon>Eukaryota</taxon>
        <taxon>Fungi</taxon>
        <taxon>Dikarya</taxon>
        <taxon>Basidiomycota</taxon>
        <taxon>Ustilaginomycotina</taxon>
        <taxon>Ustilaginomycetes</taxon>
        <taxon>Ustilaginales</taxon>
        <taxon>Anthracoideaceae</taxon>
        <taxon>Testicularia</taxon>
    </lineage>
</organism>
<gene>
    <name evidence="10" type="ORF">BCV70DRAFT_182437</name>
</gene>
<keyword evidence="11" id="KW-1185">Reference proteome</keyword>
<comment type="pathway">
    <text evidence="3">tRNA modification; 5-methoxycarbonylmethyl-2-thiouridine-tRNA biosynthesis.</text>
</comment>
<dbReference type="UniPathway" id="UPA00988"/>
<protein>
    <recommendedName>
        <fullName evidence="5">Elongator complex protein 4</fullName>
    </recommendedName>
</protein>
<proteinExistence type="inferred from homology"/>
<dbReference type="InParanoid" id="A0A317XHX2"/>
<feature type="compositionally biased region" description="Low complexity" evidence="9">
    <location>
        <begin position="532"/>
        <end position="558"/>
    </location>
</feature>
<evidence type="ECO:0000256" key="7">
    <source>
        <dbReference type="ARBA" id="ARBA00022694"/>
    </source>
</evidence>
<feature type="compositionally biased region" description="Low complexity" evidence="9">
    <location>
        <begin position="219"/>
        <end position="229"/>
    </location>
</feature>
<dbReference type="GO" id="GO:0008023">
    <property type="term" value="C:transcription elongation factor complex"/>
    <property type="evidence" value="ECO:0007669"/>
    <property type="project" value="TreeGrafter"/>
</dbReference>
<dbReference type="Gene3D" id="3.40.50.300">
    <property type="entry name" value="P-loop containing nucleotide triphosphate hydrolases"/>
    <property type="match status" value="1"/>
</dbReference>
<evidence type="ECO:0000256" key="3">
    <source>
        <dbReference type="ARBA" id="ARBA00005043"/>
    </source>
</evidence>
<dbReference type="GO" id="GO:0033588">
    <property type="term" value="C:elongator holoenzyme complex"/>
    <property type="evidence" value="ECO:0007669"/>
    <property type="project" value="InterPro"/>
</dbReference>
<feature type="region of interest" description="Disordered" evidence="9">
    <location>
        <begin position="517"/>
        <end position="628"/>
    </location>
</feature>
<keyword evidence="8" id="KW-0539">Nucleus</keyword>
<accession>A0A317XHX2</accession>
<keyword evidence="6" id="KW-0963">Cytoplasm</keyword>
<dbReference type="GO" id="GO:0002098">
    <property type="term" value="P:tRNA wobble uridine modification"/>
    <property type="evidence" value="ECO:0007669"/>
    <property type="project" value="InterPro"/>
</dbReference>
<dbReference type="GO" id="GO:0005737">
    <property type="term" value="C:cytoplasm"/>
    <property type="evidence" value="ECO:0007669"/>
    <property type="project" value="UniProtKB-SubCell"/>
</dbReference>
<evidence type="ECO:0000256" key="6">
    <source>
        <dbReference type="ARBA" id="ARBA00022490"/>
    </source>
</evidence>
<dbReference type="OrthoDB" id="289162at2759"/>
<comment type="similarity">
    <text evidence="4">Belongs to the ELP4 family.</text>
</comment>
<dbReference type="PANTHER" id="PTHR12896">
    <property type="entry name" value="PAX6 NEIGHBOR PROTEIN PAXNEB"/>
    <property type="match status" value="1"/>
</dbReference>
<dbReference type="InterPro" id="IPR027417">
    <property type="entry name" value="P-loop_NTPase"/>
</dbReference>
<evidence type="ECO:0000256" key="4">
    <source>
        <dbReference type="ARBA" id="ARBA00007573"/>
    </source>
</evidence>
<feature type="compositionally biased region" description="Polar residues" evidence="9">
    <location>
        <begin position="565"/>
        <end position="575"/>
    </location>
</feature>
<dbReference type="Proteomes" id="UP000246740">
    <property type="component" value="Unassembled WGS sequence"/>
</dbReference>
<comment type="subcellular location">
    <subcellularLocation>
        <location evidence="2">Cytoplasm</location>
    </subcellularLocation>
    <subcellularLocation>
        <location evidence="1">Nucleus</location>
    </subcellularLocation>
</comment>
<feature type="region of interest" description="Disordered" evidence="9">
    <location>
        <begin position="216"/>
        <end position="235"/>
    </location>
</feature>
<dbReference type="Pfam" id="PF05625">
    <property type="entry name" value="PAXNEB"/>
    <property type="match status" value="1"/>
</dbReference>
<feature type="compositionally biased region" description="Acidic residues" evidence="9">
    <location>
        <begin position="169"/>
        <end position="180"/>
    </location>
</feature>
<evidence type="ECO:0000313" key="10">
    <source>
        <dbReference type="EMBL" id="PWY96870.1"/>
    </source>
</evidence>
<evidence type="ECO:0000256" key="8">
    <source>
        <dbReference type="ARBA" id="ARBA00023242"/>
    </source>
</evidence>
<dbReference type="PANTHER" id="PTHR12896:SF1">
    <property type="entry name" value="ELONGATOR COMPLEX PROTEIN 4"/>
    <property type="match status" value="1"/>
</dbReference>
<feature type="region of interest" description="Disordered" evidence="9">
    <location>
        <begin position="169"/>
        <end position="199"/>
    </location>
</feature>
<evidence type="ECO:0000256" key="5">
    <source>
        <dbReference type="ARBA" id="ARBA00020265"/>
    </source>
</evidence>
<feature type="region of interest" description="Disordered" evidence="9">
    <location>
        <begin position="473"/>
        <end position="493"/>
    </location>
</feature>
<dbReference type="InterPro" id="IPR008728">
    <property type="entry name" value="Elongator_complex_protein_4"/>
</dbReference>
<sequence>MSSFKKRGAATAAPLPAGVRPSSFSSPVPLVSTGIPALDDILSGGGLSSGSLFAVYPAAGTAAQSAAQIGATSLGPSASAQTDHVARCAAEPYTDLLLGYSVAQGIASRHNGILIGEDVENFAHGLMARAGDLDDQELAKLDQAPIPTSEKASQPGPSDQLDTVADADADADADDDDSEDAKERPPNSASSGSSSAKDERAMKIAWRYERMKQFSTTVNNPAGSSSPGSSRDETPFCHTFDLSRRIYPRLVQHAREQGHLEIVSIDPTFPSSQSPRSQNSYDIAFQSIKAAAERCKAQMEAARSRSGSASSAPTPTPAPVLRISIRSLGSPSWRVLKGQRVEVEVVRFLARLKRLIRSLALADTAAPLSATTCSGATSMATTGIPTIAMLTMSPSLLSSPSVTGGINLAHRMTHVVDAAIALSAFASSPGLRAAFSAYTGAVKVLKTPCIGTLTNPSIRSSVLRGMGTGSSSSFAGGAGTTGGSSEGGAGGGENNLAFKVRRKRMVIETLHLDIEGGVAERRTKPPRNMDPSAAAARAARVGSSSGSSSLQSPHPSQAETGPSRHASSASSQLQPTAPGKPKFTSLASLRQRGLAAAATPPARPTPEVEVEVEVEVEIDTRRHHGHSH</sequence>
<evidence type="ECO:0000256" key="9">
    <source>
        <dbReference type="SAM" id="MobiDB-lite"/>
    </source>
</evidence>
<name>A0A317XHX2_9BASI</name>
<feature type="compositionally biased region" description="Gly residues" evidence="9">
    <location>
        <begin position="476"/>
        <end position="493"/>
    </location>
</feature>